<dbReference type="SUPFAM" id="SSF52833">
    <property type="entry name" value="Thioredoxin-like"/>
    <property type="match status" value="1"/>
</dbReference>
<dbReference type="STRING" id="1654360.EA58_14720"/>
<reference evidence="1 2" key="1">
    <citation type="submission" date="2014-04" db="EMBL/GenBank/DDBJ databases">
        <title>Draft genome sequence of Photobacterium halotolerans S2753: a solonamide, ngercheumicin and holomycin producer.</title>
        <authorList>
            <person name="Machado H.R."/>
            <person name="Gram L."/>
        </authorList>
    </citation>
    <scope>NUCLEOTIDE SEQUENCE [LARGE SCALE GENOMIC DNA]</scope>
    <source>
        <strain evidence="1 2">S2753</strain>
    </source>
</reference>
<dbReference type="InterPro" id="IPR036249">
    <property type="entry name" value="Thioredoxin-like_sf"/>
</dbReference>
<dbReference type="RefSeq" id="WP_036754007.1">
    <property type="nucleotide sequence ID" value="NZ_JAGSGC010000004.1"/>
</dbReference>
<sequence length="231" mass="25798">MNKKISLLCVGLACLGALIGADQYNRYQTRIEAGKPFIPIEGKHYQVISKSEEVNALLTKLGVKEGETFEIMSYTCPACKSMEPMLDFFEAKGVPIQKFQIGMDTLPLAEAEYFVKEKSASNLNAFRKEMFIKMLSSAPAHEKITFAKQIPLEYGLSLDDLAAFDVKATTYKQLTLALADKLQVTHTPTIYVAGQYELIQKNHDSFEQFSKTFEHALNLGKPASVPEAEQK</sequence>
<name>A0A066RPF2_9GAMM</name>
<dbReference type="EMBL" id="JMIB01000027">
    <property type="protein sequence ID" value="KDM91001.1"/>
    <property type="molecule type" value="Genomic_DNA"/>
</dbReference>
<comment type="caution">
    <text evidence="1">The sequence shown here is derived from an EMBL/GenBank/DDBJ whole genome shotgun (WGS) entry which is preliminary data.</text>
</comment>
<proteinExistence type="predicted"/>
<evidence type="ECO:0000313" key="2">
    <source>
        <dbReference type="Proteomes" id="UP000027192"/>
    </source>
</evidence>
<accession>A0A066RPF2</accession>
<keyword evidence="2" id="KW-1185">Reference proteome</keyword>
<dbReference type="Proteomes" id="UP000027192">
    <property type="component" value="Unassembled WGS sequence"/>
</dbReference>
<gene>
    <name evidence="1" type="ORF">EA58_14720</name>
</gene>
<organism evidence="1 2">
    <name type="scientific">Photobacterium galatheae</name>
    <dbReference type="NCBI Taxonomy" id="1654360"/>
    <lineage>
        <taxon>Bacteria</taxon>
        <taxon>Pseudomonadati</taxon>
        <taxon>Pseudomonadota</taxon>
        <taxon>Gammaproteobacteria</taxon>
        <taxon>Vibrionales</taxon>
        <taxon>Vibrionaceae</taxon>
        <taxon>Photobacterium</taxon>
    </lineage>
</organism>
<dbReference type="Gene3D" id="3.40.30.10">
    <property type="entry name" value="Glutaredoxin"/>
    <property type="match status" value="1"/>
</dbReference>
<dbReference type="AlphaFoldDB" id="A0A066RPF2"/>
<dbReference type="OrthoDB" id="9784896at2"/>
<evidence type="ECO:0008006" key="3">
    <source>
        <dbReference type="Google" id="ProtNLM"/>
    </source>
</evidence>
<protein>
    <recommendedName>
        <fullName evidence="3">Thioredoxin-like fold domain-containing protein</fullName>
    </recommendedName>
</protein>
<evidence type="ECO:0000313" key="1">
    <source>
        <dbReference type="EMBL" id="KDM91001.1"/>
    </source>
</evidence>